<evidence type="ECO:0000256" key="5">
    <source>
        <dbReference type="ARBA" id="ARBA00022692"/>
    </source>
</evidence>
<keyword evidence="7 14" id="KW-1133">Transmembrane helix</keyword>
<feature type="transmembrane region" description="Helical" evidence="14">
    <location>
        <begin position="25"/>
        <end position="47"/>
    </location>
</feature>
<keyword evidence="11 14" id="KW-0472">Membrane</keyword>
<dbReference type="PANTHER" id="PTHR24305:SF112">
    <property type="entry name" value="L-ORNITHINE-N5-MONOOXYGENASE (EUROFUNG)"/>
    <property type="match status" value="1"/>
</dbReference>
<dbReference type="InterPro" id="IPR036396">
    <property type="entry name" value="Cyt_P450_sf"/>
</dbReference>
<evidence type="ECO:0000256" key="1">
    <source>
        <dbReference type="ARBA" id="ARBA00001971"/>
    </source>
</evidence>
<dbReference type="EMBL" id="CAOQHR010000012">
    <property type="protein sequence ID" value="CAI6341820.1"/>
    <property type="molecule type" value="Genomic_DNA"/>
</dbReference>
<accession>A0A9W4UTB3</accession>
<sequence length="530" mass="59569">MESMWLCALGTGVFAHRTIFIKGEWHLHAPYVATTHLILWFVMIAITKSLSLPFILGTFYLTGLFSSIAVYRLFFHPLRHFPGPRGAALSKLWHVWHCWTSQNHILLDSLHKQYGDFVRIGPNGLAMFHPAALVVMDGGGNTNVPSEWYDIVYPRTSPIFSRNGVEHRDRRRSWDLALSGKAMNDYLPRIRNRVSSLLNVIADVKSTPIVLNDIVYSFAHDAASDFAFNENFGMLESPTWHRIVAQQRSALSLLGRLNSAIWLVRIGLVFFPFIPAVEAWKNLLDFCDTLAEKRLINEATEPDILSYLIQDLQQNSKNLSDKEKKNLLSGNAVTAMVGGSDTTGSGLTSIFYFLALHPHHADKIYNELRHLSHPYDTHQLSKIAHLNGVINESMRLLPAALTAITRITGPEGLDIDDTFIPPNTKIGSPRYTVQRMESAFANPLEFIPERWSTQPALIKDARAFAPFGFGRRACVGKPLALAQIRLVLANVIDKFKFAFAPGVDVASVERDMKDYLTATPGKFSLVFEKR</sequence>
<dbReference type="GO" id="GO:0005506">
    <property type="term" value="F:iron ion binding"/>
    <property type="evidence" value="ECO:0007669"/>
    <property type="project" value="InterPro"/>
</dbReference>
<evidence type="ECO:0000313" key="16">
    <source>
        <dbReference type="Proteomes" id="UP001152607"/>
    </source>
</evidence>
<evidence type="ECO:0000256" key="8">
    <source>
        <dbReference type="ARBA" id="ARBA00023002"/>
    </source>
</evidence>
<dbReference type="InterPro" id="IPR002401">
    <property type="entry name" value="Cyt_P450_E_grp-I"/>
</dbReference>
<evidence type="ECO:0008006" key="17">
    <source>
        <dbReference type="Google" id="ProtNLM"/>
    </source>
</evidence>
<dbReference type="GO" id="GO:0004497">
    <property type="term" value="F:monooxygenase activity"/>
    <property type="evidence" value="ECO:0007669"/>
    <property type="project" value="UniProtKB-KW"/>
</dbReference>
<dbReference type="PROSITE" id="PS00086">
    <property type="entry name" value="CYTOCHROME_P450"/>
    <property type="match status" value="1"/>
</dbReference>
<evidence type="ECO:0000256" key="14">
    <source>
        <dbReference type="SAM" id="Phobius"/>
    </source>
</evidence>
<dbReference type="OrthoDB" id="6692864at2759"/>
<dbReference type="InterPro" id="IPR050121">
    <property type="entry name" value="Cytochrome_P450_monoxygenase"/>
</dbReference>
<keyword evidence="8 13" id="KW-0560">Oxidoreductase</keyword>
<dbReference type="PRINTS" id="PR00463">
    <property type="entry name" value="EP450I"/>
</dbReference>
<comment type="similarity">
    <text evidence="3 13">Belongs to the cytochrome P450 family.</text>
</comment>
<dbReference type="Pfam" id="PF00067">
    <property type="entry name" value="p450"/>
    <property type="match status" value="1"/>
</dbReference>
<evidence type="ECO:0000256" key="2">
    <source>
        <dbReference type="ARBA" id="ARBA00004370"/>
    </source>
</evidence>
<keyword evidence="10 13" id="KW-0503">Monooxygenase</keyword>
<dbReference type="GO" id="GO:0020037">
    <property type="term" value="F:heme binding"/>
    <property type="evidence" value="ECO:0007669"/>
    <property type="project" value="InterPro"/>
</dbReference>
<keyword evidence="4 12" id="KW-0349">Heme</keyword>
<dbReference type="SUPFAM" id="SSF48264">
    <property type="entry name" value="Cytochrome P450"/>
    <property type="match status" value="1"/>
</dbReference>
<evidence type="ECO:0000256" key="3">
    <source>
        <dbReference type="ARBA" id="ARBA00010617"/>
    </source>
</evidence>
<dbReference type="InterPro" id="IPR001128">
    <property type="entry name" value="Cyt_P450"/>
</dbReference>
<dbReference type="GO" id="GO:0016020">
    <property type="term" value="C:membrane"/>
    <property type="evidence" value="ECO:0007669"/>
    <property type="project" value="UniProtKB-SubCell"/>
</dbReference>
<protein>
    <recommendedName>
        <fullName evidence="17">Cytochrome P450</fullName>
    </recommendedName>
</protein>
<evidence type="ECO:0000256" key="13">
    <source>
        <dbReference type="RuleBase" id="RU000461"/>
    </source>
</evidence>
<comment type="cofactor">
    <cofactor evidence="1 12">
        <name>heme</name>
        <dbReference type="ChEBI" id="CHEBI:30413"/>
    </cofactor>
</comment>
<dbReference type="PANTHER" id="PTHR24305">
    <property type="entry name" value="CYTOCHROME P450"/>
    <property type="match status" value="1"/>
</dbReference>
<proteinExistence type="inferred from homology"/>
<feature type="transmembrane region" description="Helical" evidence="14">
    <location>
        <begin position="54"/>
        <end position="75"/>
    </location>
</feature>
<dbReference type="GO" id="GO:0016705">
    <property type="term" value="F:oxidoreductase activity, acting on paired donors, with incorporation or reduction of molecular oxygen"/>
    <property type="evidence" value="ECO:0007669"/>
    <property type="project" value="InterPro"/>
</dbReference>
<keyword evidence="16" id="KW-1185">Reference proteome</keyword>
<evidence type="ECO:0000256" key="11">
    <source>
        <dbReference type="ARBA" id="ARBA00023136"/>
    </source>
</evidence>
<gene>
    <name evidence="15" type="ORF">PDIGIT_LOCUS15020</name>
</gene>
<keyword evidence="6 12" id="KW-0479">Metal-binding</keyword>
<evidence type="ECO:0000256" key="6">
    <source>
        <dbReference type="ARBA" id="ARBA00022723"/>
    </source>
</evidence>
<comment type="subcellular location">
    <subcellularLocation>
        <location evidence="2">Membrane</location>
    </subcellularLocation>
</comment>
<evidence type="ECO:0000256" key="7">
    <source>
        <dbReference type="ARBA" id="ARBA00022989"/>
    </source>
</evidence>
<evidence type="ECO:0000256" key="4">
    <source>
        <dbReference type="ARBA" id="ARBA00022617"/>
    </source>
</evidence>
<dbReference type="Gene3D" id="1.10.630.10">
    <property type="entry name" value="Cytochrome P450"/>
    <property type="match status" value="1"/>
</dbReference>
<dbReference type="CDD" id="cd11061">
    <property type="entry name" value="CYP67-like"/>
    <property type="match status" value="1"/>
</dbReference>
<evidence type="ECO:0000256" key="9">
    <source>
        <dbReference type="ARBA" id="ARBA00023004"/>
    </source>
</evidence>
<reference evidence="15" key="1">
    <citation type="submission" date="2023-01" db="EMBL/GenBank/DDBJ databases">
        <authorList>
            <person name="Van Ghelder C."/>
            <person name="Rancurel C."/>
        </authorList>
    </citation>
    <scope>NUCLEOTIDE SEQUENCE</scope>
    <source>
        <strain evidence="15">CNCM I-4278</strain>
    </source>
</reference>
<dbReference type="Proteomes" id="UP001152607">
    <property type="component" value="Unassembled WGS sequence"/>
</dbReference>
<dbReference type="InterPro" id="IPR017972">
    <property type="entry name" value="Cyt_P450_CS"/>
</dbReference>
<keyword evidence="5 14" id="KW-0812">Transmembrane</keyword>
<organism evidence="15 16">
    <name type="scientific">Periconia digitata</name>
    <dbReference type="NCBI Taxonomy" id="1303443"/>
    <lineage>
        <taxon>Eukaryota</taxon>
        <taxon>Fungi</taxon>
        <taxon>Dikarya</taxon>
        <taxon>Ascomycota</taxon>
        <taxon>Pezizomycotina</taxon>
        <taxon>Dothideomycetes</taxon>
        <taxon>Pleosporomycetidae</taxon>
        <taxon>Pleosporales</taxon>
        <taxon>Massarineae</taxon>
        <taxon>Periconiaceae</taxon>
        <taxon>Periconia</taxon>
    </lineage>
</organism>
<evidence type="ECO:0000313" key="15">
    <source>
        <dbReference type="EMBL" id="CAI6341820.1"/>
    </source>
</evidence>
<dbReference type="PRINTS" id="PR00385">
    <property type="entry name" value="P450"/>
</dbReference>
<evidence type="ECO:0000256" key="10">
    <source>
        <dbReference type="ARBA" id="ARBA00023033"/>
    </source>
</evidence>
<comment type="caution">
    <text evidence="15">The sequence shown here is derived from an EMBL/GenBank/DDBJ whole genome shotgun (WGS) entry which is preliminary data.</text>
</comment>
<feature type="binding site" description="axial binding residue" evidence="12">
    <location>
        <position position="474"/>
    </location>
    <ligand>
        <name>heme</name>
        <dbReference type="ChEBI" id="CHEBI:30413"/>
    </ligand>
    <ligandPart>
        <name>Fe</name>
        <dbReference type="ChEBI" id="CHEBI:18248"/>
    </ligandPart>
</feature>
<dbReference type="AlphaFoldDB" id="A0A9W4UTB3"/>
<keyword evidence="9 12" id="KW-0408">Iron</keyword>
<evidence type="ECO:0000256" key="12">
    <source>
        <dbReference type="PIRSR" id="PIRSR602401-1"/>
    </source>
</evidence>
<name>A0A9W4UTB3_9PLEO</name>